<accession>A0A0E9RX53</accession>
<proteinExistence type="predicted"/>
<evidence type="ECO:0000313" key="1">
    <source>
        <dbReference type="EMBL" id="JAH33774.1"/>
    </source>
</evidence>
<reference evidence="1" key="1">
    <citation type="submission" date="2014-11" db="EMBL/GenBank/DDBJ databases">
        <authorList>
            <person name="Amaro Gonzalez C."/>
        </authorList>
    </citation>
    <scope>NUCLEOTIDE SEQUENCE</scope>
</reference>
<dbReference type="AlphaFoldDB" id="A0A0E9RX53"/>
<reference evidence="1" key="2">
    <citation type="journal article" date="2015" name="Fish Shellfish Immunol.">
        <title>Early steps in the European eel (Anguilla anguilla)-Vibrio vulnificus interaction in the gills: Role of the RtxA13 toxin.</title>
        <authorList>
            <person name="Callol A."/>
            <person name="Pajuelo D."/>
            <person name="Ebbesson L."/>
            <person name="Teles M."/>
            <person name="MacKenzie S."/>
            <person name="Amaro C."/>
        </authorList>
    </citation>
    <scope>NUCLEOTIDE SEQUENCE</scope>
</reference>
<protein>
    <submittedName>
        <fullName evidence="1">Uncharacterized protein</fullName>
    </submittedName>
</protein>
<dbReference type="EMBL" id="GBXM01074803">
    <property type="protein sequence ID" value="JAH33774.1"/>
    <property type="molecule type" value="Transcribed_RNA"/>
</dbReference>
<sequence>MQRKITPQSKRYLIWCTAIIHSWTDLTCSFP</sequence>
<organism evidence="1">
    <name type="scientific">Anguilla anguilla</name>
    <name type="common">European freshwater eel</name>
    <name type="synonym">Muraena anguilla</name>
    <dbReference type="NCBI Taxonomy" id="7936"/>
    <lineage>
        <taxon>Eukaryota</taxon>
        <taxon>Metazoa</taxon>
        <taxon>Chordata</taxon>
        <taxon>Craniata</taxon>
        <taxon>Vertebrata</taxon>
        <taxon>Euteleostomi</taxon>
        <taxon>Actinopterygii</taxon>
        <taxon>Neopterygii</taxon>
        <taxon>Teleostei</taxon>
        <taxon>Anguilliformes</taxon>
        <taxon>Anguillidae</taxon>
        <taxon>Anguilla</taxon>
    </lineage>
</organism>
<name>A0A0E9RX53_ANGAN</name>